<dbReference type="GO" id="GO:0008955">
    <property type="term" value="F:peptidoglycan glycosyltransferase activity"/>
    <property type="evidence" value="ECO:0007669"/>
    <property type="project" value="UniProtKB-EC"/>
</dbReference>
<dbReference type="EC" id="2.4.99.28" evidence="19"/>
<keyword evidence="3" id="KW-1003">Cell membrane</keyword>
<feature type="transmembrane region" description="Helical" evidence="23">
    <location>
        <begin position="105"/>
        <end position="123"/>
    </location>
</feature>
<comment type="catalytic activity">
    <reaction evidence="20">
        <text>[GlcNAc-(1-&gt;4)-Mur2Ac(oyl-L-Ala-gamma-D-Glu-L-Lys-D-Ala-D-Ala)](n)-di-trans,octa-cis-undecaprenyl diphosphate + beta-D-GlcNAc-(1-&gt;4)-Mur2Ac(oyl-L-Ala-gamma-D-Glu-L-Lys-D-Ala-D-Ala)-di-trans,octa-cis-undecaprenyl diphosphate = [GlcNAc-(1-&gt;4)-Mur2Ac(oyl-L-Ala-gamma-D-Glu-L-Lys-D-Ala-D-Ala)](n+1)-di-trans,octa-cis-undecaprenyl diphosphate + di-trans,octa-cis-undecaprenyl diphosphate + H(+)</text>
        <dbReference type="Rhea" id="RHEA:23708"/>
        <dbReference type="Rhea" id="RHEA-COMP:9602"/>
        <dbReference type="Rhea" id="RHEA-COMP:9603"/>
        <dbReference type="ChEBI" id="CHEBI:15378"/>
        <dbReference type="ChEBI" id="CHEBI:58405"/>
        <dbReference type="ChEBI" id="CHEBI:60033"/>
        <dbReference type="ChEBI" id="CHEBI:78435"/>
        <dbReference type="EC" id="2.4.99.28"/>
    </reaction>
</comment>
<feature type="compositionally biased region" description="Low complexity" evidence="22">
    <location>
        <begin position="416"/>
        <end position="434"/>
    </location>
</feature>
<evidence type="ECO:0000256" key="15">
    <source>
        <dbReference type="ARBA" id="ARBA00033270"/>
    </source>
</evidence>
<evidence type="ECO:0000256" key="16">
    <source>
        <dbReference type="ARBA" id="ARBA00038053"/>
    </source>
</evidence>
<comment type="caution">
    <text evidence="24">The sequence shown here is derived from an EMBL/GenBank/DDBJ whole genome shotgun (WGS) entry which is preliminary data.</text>
</comment>
<keyword evidence="11 23" id="KW-0472">Membrane</keyword>
<evidence type="ECO:0000313" key="25">
    <source>
        <dbReference type="Proteomes" id="UP000649179"/>
    </source>
</evidence>
<dbReference type="PROSITE" id="PS00428">
    <property type="entry name" value="FTSW_RODA_SPOVE"/>
    <property type="match status" value="1"/>
</dbReference>
<dbReference type="EMBL" id="BMKQ01000001">
    <property type="protein sequence ID" value="GGF37948.1"/>
    <property type="molecule type" value="Genomic_DNA"/>
</dbReference>
<evidence type="ECO:0000313" key="24">
    <source>
        <dbReference type="EMBL" id="GGF37948.1"/>
    </source>
</evidence>
<feature type="compositionally biased region" description="Basic and acidic residues" evidence="22">
    <location>
        <begin position="404"/>
        <end position="415"/>
    </location>
</feature>
<accession>A0A917F2D0</accession>
<keyword evidence="6" id="KW-0808">Transferase</keyword>
<evidence type="ECO:0000256" key="14">
    <source>
        <dbReference type="ARBA" id="ARBA00032370"/>
    </source>
</evidence>
<reference evidence="24" key="1">
    <citation type="journal article" date="2014" name="Int. J. Syst. Evol. Microbiol.">
        <title>Complete genome sequence of Corynebacterium casei LMG S-19264T (=DSM 44701T), isolated from a smear-ripened cheese.</title>
        <authorList>
            <consortium name="US DOE Joint Genome Institute (JGI-PGF)"/>
            <person name="Walter F."/>
            <person name="Albersmeier A."/>
            <person name="Kalinowski J."/>
            <person name="Ruckert C."/>
        </authorList>
    </citation>
    <scope>NUCLEOTIDE SEQUENCE</scope>
    <source>
        <strain evidence="24">CGMCC 1.16067</strain>
    </source>
</reference>
<proteinExistence type="inferred from homology"/>
<reference evidence="24" key="2">
    <citation type="submission" date="2020-09" db="EMBL/GenBank/DDBJ databases">
        <authorList>
            <person name="Sun Q."/>
            <person name="Zhou Y."/>
        </authorList>
    </citation>
    <scope>NUCLEOTIDE SEQUENCE</scope>
    <source>
        <strain evidence="24">CGMCC 1.16067</strain>
    </source>
</reference>
<dbReference type="GO" id="GO:0032153">
    <property type="term" value="C:cell division site"/>
    <property type="evidence" value="ECO:0007669"/>
    <property type="project" value="TreeGrafter"/>
</dbReference>
<dbReference type="InterPro" id="IPR013437">
    <property type="entry name" value="FtsW"/>
</dbReference>
<feature type="transmembrane region" description="Helical" evidence="23">
    <location>
        <begin position="195"/>
        <end position="212"/>
    </location>
</feature>
<name>A0A917F2D0_9ACTN</name>
<keyword evidence="4 24" id="KW-0132">Cell division</keyword>
<keyword evidence="5" id="KW-0328">Glycosyltransferase</keyword>
<dbReference type="InterPro" id="IPR018365">
    <property type="entry name" value="Cell_cycle_FtsW-rel_CS"/>
</dbReference>
<organism evidence="24 25">
    <name type="scientific">Marmoricola endophyticus</name>
    <dbReference type="NCBI Taxonomy" id="2040280"/>
    <lineage>
        <taxon>Bacteria</taxon>
        <taxon>Bacillati</taxon>
        <taxon>Actinomycetota</taxon>
        <taxon>Actinomycetes</taxon>
        <taxon>Propionibacteriales</taxon>
        <taxon>Nocardioidaceae</taxon>
        <taxon>Marmoricola</taxon>
    </lineage>
</organism>
<evidence type="ECO:0000256" key="9">
    <source>
        <dbReference type="ARBA" id="ARBA00022984"/>
    </source>
</evidence>
<evidence type="ECO:0000256" key="20">
    <source>
        <dbReference type="ARBA" id="ARBA00049902"/>
    </source>
</evidence>
<evidence type="ECO:0000256" key="11">
    <source>
        <dbReference type="ARBA" id="ARBA00023136"/>
    </source>
</evidence>
<comment type="subcellular location">
    <subcellularLocation>
        <location evidence="1">Cell membrane</location>
        <topology evidence="1">Multi-pass membrane protein</topology>
    </subcellularLocation>
</comment>
<feature type="region of interest" description="Disordered" evidence="22">
    <location>
        <begin position="402"/>
        <end position="434"/>
    </location>
</feature>
<keyword evidence="12" id="KW-0131">Cell cycle</keyword>
<keyword evidence="13" id="KW-0961">Cell wall biogenesis/degradation</keyword>
<dbReference type="GO" id="GO:0005886">
    <property type="term" value="C:plasma membrane"/>
    <property type="evidence" value="ECO:0007669"/>
    <property type="project" value="UniProtKB-SubCell"/>
</dbReference>
<dbReference type="GO" id="GO:0009252">
    <property type="term" value="P:peptidoglycan biosynthetic process"/>
    <property type="evidence" value="ECO:0007669"/>
    <property type="project" value="UniProtKB-KW"/>
</dbReference>
<comment type="similarity">
    <text evidence="16">Belongs to the SEDS family. FtsW subfamily.</text>
</comment>
<feature type="transmembrane region" description="Helical" evidence="23">
    <location>
        <begin position="143"/>
        <end position="161"/>
    </location>
</feature>
<keyword evidence="10 23" id="KW-1133">Transmembrane helix</keyword>
<keyword evidence="9" id="KW-0573">Peptidoglycan synthesis</keyword>
<evidence type="ECO:0000256" key="18">
    <source>
        <dbReference type="ARBA" id="ARBA00041418"/>
    </source>
</evidence>
<evidence type="ECO:0000256" key="8">
    <source>
        <dbReference type="ARBA" id="ARBA00022960"/>
    </source>
</evidence>
<evidence type="ECO:0000256" key="12">
    <source>
        <dbReference type="ARBA" id="ARBA00023306"/>
    </source>
</evidence>
<feature type="transmembrane region" description="Helical" evidence="23">
    <location>
        <begin position="370"/>
        <end position="392"/>
    </location>
</feature>
<keyword evidence="7 23" id="KW-0812">Transmembrane</keyword>
<feature type="transmembrane region" description="Helical" evidence="23">
    <location>
        <begin position="219"/>
        <end position="237"/>
    </location>
</feature>
<dbReference type="GO" id="GO:0008360">
    <property type="term" value="P:regulation of cell shape"/>
    <property type="evidence" value="ECO:0007669"/>
    <property type="project" value="UniProtKB-KW"/>
</dbReference>
<dbReference type="GO" id="GO:0015648">
    <property type="term" value="F:lipid-linked peptidoglycan transporter activity"/>
    <property type="evidence" value="ECO:0007669"/>
    <property type="project" value="TreeGrafter"/>
</dbReference>
<feature type="transmembrane region" description="Helical" evidence="23">
    <location>
        <begin position="39"/>
        <end position="60"/>
    </location>
</feature>
<comment type="pathway">
    <text evidence="2">Cell wall biogenesis; peptidoglycan biosynthesis.</text>
</comment>
<evidence type="ECO:0000256" key="6">
    <source>
        <dbReference type="ARBA" id="ARBA00022679"/>
    </source>
</evidence>
<dbReference type="RefSeq" id="WP_188778677.1">
    <property type="nucleotide sequence ID" value="NZ_BMKQ01000001.1"/>
</dbReference>
<dbReference type="GO" id="GO:0071555">
    <property type="term" value="P:cell wall organization"/>
    <property type="evidence" value="ECO:0007669"/>
    <property type="project" value="UniProtKB-KW"/>
</dbReference>
<evidence type="ECO:0000256" key="2">
    <source>
        <dbReference type="ARBA" id="ARBA00004752"/>
    </source>
</evidence>
<dbReference type="GO" id="GO:0051301">
    <property type="term" value="P:cell division"/>
    <property type="evidence" value="ECO:0007669"/>
    <property type="project" value="UniProtKB-KW"/>
</dbReference>
<keyword evidence="25" id="KW-1185">Reference proteome</keyword>
<dbReference type="Pfam" id="PF01098">
    <property type="entry name" value="FTSW_RODA_SPOVE"/>
    <property type="match status" value="1"/>
</dbReference>
<comment type="function">
    <text evidence="21">Peptidoglycan polymerase that is essential for cell division.</text>
</comment>
<evidence type="ECO:0000256" key="10">
    <source>
        <dbReference type="ARBA" id="ARBA00022989"/>
    </source>
</evidence>
<dbReference type="PANTHER" id="PTHR30474">
    <property type="entry name" value="CELL CYCLE PROTEIN"/>
    <property type="match status" value="1"/>
</dbReference>
<evidence type="ECO:0000256" key="17">
    <source>
        <dbReference type="ARBA" id="ARBA00041185"/>
    </source>
</evidence>
<evidence type="ECO:0000256" key="23">
    <source>
        <dbReference type="SAM" id="Phobius"/>
    </source>
</evidence>
<evidence type="ECO:0000256" key="22">
    <source>
        <dbReference type="SAM" id="MobiDB-lite"/>
    </source>
</evidence>
<dbReference type="Proteomes" id="UP000649179">
    <property type="component" value="Unassembled WGS sequence"/>
</dbReference>
<dbReference type="NCBIfam" id="TIGR02614">
    <property type="entry name" value="ftsW"/>
    <property type="match status" value="1"/>
</dbReference>
<feature type="transmembrane region" description="Helical" evidence="23">
    <location>
        <begin position="173"/>
        <end position="189"/>
    </location>
</feature>
<evidence type="ECO:0000256" key="13">
    <source>
        <dbReference type="ARBA" id="ARBA00023316"/>
    </source>
</evidence>
<evidence type="ECO:0000256" key="4">
    <source>
        <dbReference type="ARBA" id="ARBA00022618"/>
    </source>
</evidence>
<gene>
    <name evidence="24" type="ORF">GCM10011519_09360</name>
</gene>
<dbReference type="PANTHER" id="PTHR30474:SF2">
    <property type="entry name" value="PEPTIDOGLYCAN GLYCOSYLTRANSFERASE FTSW-RELATED"/>
    <property type="match status" value="1"/>
</dbReference>
<dbReference type="AlphaFoldDB" id="A0A917F2D0"/>
<evidence type="ECO:0000256" key="21">
    <source>
        <dbReference type="ARBA" id="ARBA00049966"/>
    </source>
</evidence>
<keyword evidence="8" id="KW-0133">Cell shape</keyword>
<dbReference type="InterPro" id="IPR001182">
    <property type="entry name" value="FtsW/RodA"/>
</dbReference>
<evidence type="ECO:0000256" key="5">
    <source>
        <dbReference type="ARBA" id="ARBA00022676"/>
    </source>
</evidence>
<feature type="transmembrane region" description="Helical" evidence="23">
    <location>
        <begin position="295"/>
        <end position="322"/>
    </location>
</feature>
<feature type="transmembrane region" description="Helical" evidence="23">
    <location>
        <begin position="334"/>
        <end position="358"/>
    </location>
</feature>
<evidence type="ECO:0000256" key="3">
    <source>
        <dbReference type="ARBA" id="ARBA00022475"/>
    </source>
</evidence>
<protein>
    <recommendedName>
        <fullName evidence="17">Probable peptidoglycan glycosyltransferase FtsW</fullName>
        <ecNumber evidence="19">2.4.99.28</ecNumber>
    </recommendedName>
    <alternativeName>
        <fullName evidence="18">Cell division protein FtsW</fullName>
    </alternativeName>
    <alternativeName>
        <fullName evidence="15">Cell wall polymerase</fullName>
    </alternativeName>
    <alternativeName>
        <fullName evidence="14">Peptidoglycan polymerase</fullName>
    </alternativeName>
</protein>
<evidence type="ECO:0000256" key="19">
    <source>
        <dbReference type="ARBA" id="ARBA00044770"/>
    </source>
</evidence>
<evidence type="ECO:0000256" key="1">
    <source>
        <dbReference type="ARBA" id="ARBA00004651"/>
    </source>
</evidence>
<sequence>MSAAQGSSPATAGQRGVAPVAAGLRATLRERVNHPLAPYFVLIGATTLLLGIGLMEVLSASSVLSYRQSGNSYRWFERQAVWMAIGVPTAFLVSKLPVRLIRGLAWPAIGVALVLVALTQSPLGVTVNGNRNWVSFGGPLQIQPAEIAKFALILWCAHIYAMKDRYLDQTRHVLVPVIPVFLVMAGMVVGMGGDLGTGLVLGGIILGMLWVVGAPLRLFAIAASLAGSVALVLAASSPERLSRMTSFIDPFQHFDKEGYQSGHGILGLASGGIFGKGIGASQQKWGSLPEPHTDFIFAVLGEELGLVGTLLVLVLFLGIFWAGIRIASQAQEPFVRYLAAGITIWLAVQTLINIGMVLTLLPVVGIPLPLVSYGGSSLVPELVAIGLLVSFARREPAAASALARRREQSRQDSGRRPAAPARRPSAATGPGPVA</sequence>
<feature type="transmembrane region" description="Helical" evidence="23">
    <location>
        <begin position="80"/>
        <end position="98"/>
    </location>
</feature>
<evidence type="ECO:0000256" key="7">
    <source>
        <dbReference type="ARBA" id="ARBA00022692"/>
    </source>
</evidence>